<name>A0A4D5XFT5_9VIRU</name>
<evidence type="ECO:0000313" key="1">
    <source>
        <dbReference type="EMBL" id="QBK90267.1"/>
    </source>
</evidence>
<organism evidence="1">
    <name type="scientific">Pithovirus LCPAC102</name>
    <dbReference type="NCBI Taxonomy" id="2506587"/>
    <lineage>
        <taxon>Viruses</taxon>
        <taxon>Pithoviruses</taxon>
    </lineage>
</organism>
<proteinExistence type="predicted"/>
<accession>A0A4D5XFT5</accession>
<sequence>MLFALNERGIRDPNNYPEIISKYSIIIDETPYYTLENAYMLAKNERIALKQNIKYDNYELTEHDLIQIAQYNPKVDWKIFCKLKEKDMKYFMTEYPELKSIENNIDLNDAFYYAMNAITPSIEYNDWILQRQKIYNKVEYIGQTLLLELYGTIDNYLNAIPLSIFESYILVFDKYAGDLNMIMNISDRMGISLNPNITKISTDKGIEDNISILDQLYIQLSGIFKIIVIKNNKDEYIGIRETFYIENEEISLEYIININYIQFIILFKKIGLAYDETAYINRLILFISQYK</sequence>
<dbReference type="EMBL" id="MK500471">
    <property type="protein sequence ID" value="QBK90267.1"/>
    <property type="molecule type" value="Genomic_DNA"/>
</dbReference>
<reference evidence="1" key="1">
    <citation type="journal article" date="2019" name="MBio">
        <title>Virus Genomes from Deep Sea Sediments Expand the Ocean Megavirome and Support Independent Origins of Viral Gigantism.</title>
        <authorList>
            <person name="Backstrom D."/>
            <person name="Yutin N."/>
            <person name="Jorgensen S.L."/>
            <person name="Dharamshi J."/>
            <person name="Homa F."/>
            <person name="Zaremba-Niedwiedzka K."/>
            <person name="Spang A."/>
            <person name="Wolf Y.I."/>
            <person name="Koonin E.V."/>
            <person name="Ettema T.J."/>
        </authorList>
    </citation>
    <scope>NUCLEOTIDE SEQUENCE</scope>
</reference>
<protein>
    <submittedName>
        <fullName evidence="1">Uncharacterized protein</fullName>
    </submittedName>
</protein>
<gene>
    <name evidence="1" type="ORF">LCPAC102_01800</name>
</gene>